<dbReference type="PRINTS" id="PR00411">
    <property type="entry name" value="PNDRDTASEI"/>
</dbReference>
<dbReference type="Pfam" id="PF00581">
    <property type="entry name" value="Rhodanese"/>
    <property type="match status" value="1"/>
</dbReference>
<evidence type="ECO:0000256" key="3">
    <source>
        <dbReference type="ARBA" id="ARBA00022630"/>
    </source>
</evidence>
<dbReference type="InterPro" id="IPR016156">
    <property type="entry name" value="FAD/NAD-linked_Rdtase_dimer_sf"/>
</dbReference>
<dbReference type="GO" id="GO:0016491">
    <property type="term" value="F:oxidoreductase activity"/>
    <property type="evidence" value="ECO:0007669"/>
    <property type="project" value="UniProtKB-KW"/>
</dbReference>
<dbReference type="InterPro" id="IPR036873">
    <property type="entry name" value="Rhodanese-like_dom_sf"/>
</dbReference>
<keyword evidence="6" id="KW-0676">Redox-active center</keyword>
<protein>
    <submittedName>
        <fullName evidence="8">Pyridine nucleotide-disulfide oxidoreductase</fullName>
    </submittedName>
</protein>
<dbReference type="OrthoDB" id="9802028at2"/>
<comment type="similarity">
    <text evidence="2">Belongs to the class-III pyridine nucleotide-disulfide oxidoreductase family.</text>
</comment>
<dbReference type="SUPFAM" id="SSF55424">
    <property type="entry name" value="FAD/NAD-linked reductases, dimerisation (C-terminal) domain"/>
    <property type="match status" value="1"/>
</dbReference>
<dbReference type="Pfam" id="PF02852">
    <property type="entry name" value="Pyr_redox_dim"/>
    <property type="match status" value="1"/>
</dbReference>
<dbReference type="PROSITE" id="PS50206">
    <property type="entry name" value="RHODANESE_3"/>
    <property type="match status" value="1"/>
</dbReference>
<comment type="caution">
    <text evidence="8">The sequence shown here is derived from an EMBL/GenBank/DDBJ whole genome shotgun (WGS) entry which is preliminary data.</text>
</comment>
<evidence type="ECO:0000256" key="5">
    <source>
        <dbReference type="ARBA" id="ARBA00023002"/>
    </source>
</evidence>
<sequence length="566" mass="61468">MKLVIVGGVAGGAACATRARRLDAHAKIVVFERGKHVSYSNCALPYHLSDVIPDHEQLIFMTPKSFKQLHDIDVRTQSEVIAINREAKTVTVKDLQTNTTYEESYDKLLLSPGASPLRPRSIEGINNNNVFTVRSVEDICALKQACDDPSVKTVCVVGGGFIGLEVVENLVKAGKKTTLLQGGEQILGPFDIEMAHIVHKELLDRGVDLRTNTRLFAIEDSCVRVTHHEEEQSIPADIVVIAVGVAPETALAAQAGLAIGKTRGVLVDANYRTSDHDIYAVGDVIESYNAITREPDRLAMAGPAVKQGRAAADHMCGLSAHNKGFIGSSCIRVFSLSAACVGLSQSAAKAAGIPCDAVMVFPTDTVSIIPNSHFMVIKLIFEVPTGKIIGAQAIGKSDATKRINVIAAAMSFGATLKDLYDLELCYAPVFSTPKDAVTQAAMVGENILEGRFKQVSVTQARELVEKGAHIIDVRGAKEFERGHLKGAHNIPLCELRDRMDEIPRDEKVYIHCRSGQRSYFAICLLQDHGFTNVYNMSGSFLGISLSEYYKDVAEKRDPIVTNYNFS</sequence>
<dbReference type="EMBL" id="LSCR01000009">
    <property type="protein sequence ID" value="KXB34921.1"/>
    <property type="molecule type" value="Genomic_DNA"/>
</dbReference>
<organism evidence="8 9">
    <name type="scientific">Atopobium deltae</name>
    <dbReference type="NCBI Taxonomy" id="1393034"/>
    <lineage>
        <taxon>Bacteria</taxon>
        <taxon>Bacillati</taxon>
        <taxon>Actinomycetota</taxon>
        <taxon>Coriobacteriia</taxon>
        <taxon>Coriobacteriales</taxon>
        <taxon>Atopobiaceae</taxon>
        <taxon>Atopobium</taxon>
    </lineage>
</organism>
<keyword evidence="5" id="KW-0560">Oxidoreductase</keyword>
<evidence type="ECO:0000313" key="8">
    <source>
        <dbReference type="EMBL" id="KXB34921.1"/>
    </source>
</evidence>
<evidence type="ECO:0000313" key="9">
    <source>
        <dbReference type="Proteomes" id="UP000070675"/>
    </source>
</evidence>
<name>A0A133XVF6_9ACTN</name>
<dbReference type="PRINTS" id="PR00368">
    <property type="entry name" value="FADPNR"/>
</dbReference>
<dbReference type="SMART" id="SM00450">
    <property type="entry name" value="RHOD"/>
    <property type="match status" value="1"/>
</dbReference>
<evidence type="ECO:0000256" key="1">
    <source>
        <dbReference type="ARBA" id="ARBA00001974"/>
    </source>
</evidence>
<dbReference type="STRING" id="1393034.HMPREF3192_00664"/>
<dbReference type="PANTHER" id="PTHR43429">
    <property type="entry name" value="PYRIDINE NUCLEOTIDE-DISULFIDE OXIDOREDUCTASE DOMAIN-CONTAINING"/>
    <property type="match status" value="1"/>
</dbReference>
<evidence type="ECO:0000256" key="2">
    <source>
        <dbReference type="ARBA" id="ARBA00009130"/>
    </source>
</evidence>
<dbReference type="InterPro" id="IPR050260">
    <property type="entry name" value="FAD-bd_OxRdtase"/>
</dbReference>
<proteinExistence type="inferred from homology"/>
<accession>A0A133XVF6</accession>
<dbReference type="PROSITE" id="PS51257">
    <property type="entry name" value="PROKAR_LIPOPROTEIN"/>
    <property type="match status" value="1"/>
</dbReference>
<dbReference type="PATRIC" id="fig|1393034.3.peg.642"/>
<gene>
    <name evidence="8" type="ORF">HMPREF3192_00664</name>
</gene>
<dbReference type="InterPro" id="IPR036188">
    <property type="entry name" value="FAD/NAD-bd_sf"/>
</dbReference>
<dbReference type="InterPro" id="IPR023753">
    <property type="entry name" value="FAD/NAD-binding_dom"/>
</dbReference>
<dbReference type="Gene3D" id="3.40.250.10">
    <property type="entry name" value="Rhodanese-like domain"/>
    <property type="match status" value="1"/>
</dbReference>
<evidence type="ECO:0000256" key="4">
    <source>
        <dbReference type="ARBA" id="ARBA00022827"/>
    </source>
</evidence>
<dbReference type="Proteomes" id="UP000070675">
    <property type="component" value="Unassembled WGS sequence"/>
</dbReference>
<dbReference type="InterPro" id="IPR004099">
    <property type="entry name" value="Pyr_nucl-diS_OxRdtase_dimer"/>
</dbReference>
<comment type="cofactor">
    <cofactor evidence="1">
        <name>FAD</name>
        <dbReference type="ChEBI" id="CHEBI:57692"/>
    </cofactor>
</comment>
<evidence type="ECO:0000256" key="6">
    <source>
        <dbReference type="ARBA" id="ARBA00023284"/>
    </source>
</evidence>
<reference evidence="9" key="1">
    <citation type="submission" date="2016-01" db="EMBL/GenBank/DDBJ databases">
        <authorList>
            <person name="Mitreva M."/>
            <person name="Pepin K.H."/>
            <person name="Mihindukulasuriya K.A."/>
            <person name="Fulton R."/>
            <person name="Fronick C."/>
            <person name="O'Laughlin M."/>
            <person name="Miner T."/>
            <person name="Herter B."/>
            <person name="Rosa B.A."/>
            <person name="Cordes M."/>
            <person name="Tomlinson C."/>
            <person name="Wollam A."/>
            <person name="Palsikar V.B."/>
            <person name="Mardis E.R."/>
            <person name="Wilson R.K."/>
        </authorList>
    </citation>
    <scope>NUCLEOTIDE SEQUENCE [LARGE SCALE GENOMIC DNA]</scope>
    <source>
        <strain evidence="9">DNF00019</strain>
    </source>
</reference>
<dbReference type="SUPFAM" id="SSF51905">
    <property type="entry name" value="FAD/NAD(P)-binding domain"/>
    <property type="match status" value="1"/>
</dbReference>
<dbReference type="InterPro" id="IPR001763">
    <property type="entry name" value="Rhodanese-like_dom"/>
</dbReference>
<dbReference type="SUPFAM" id="SSF52821">
    <property type="entry name" value="Rhodanese/Cell cycle control phosphatase"/>
    <property type="match status" value="1"/>
</dbReference>
<dbReference type="Gene3D" id="3.50.50.60">
    <property type="entry name" value="FAD/NAD(P)-binding domain"/>
    <property type="match status" value="2"/>
</dbReference>
<dbReference type="Pfam" id="PF07992">
    <property type="entry name" value="Pyr_redox_2"/>
    <property type="match status" value="1"/>
</dbReference>
<dbReference type="PANTHER" id="PTHR43429:SF1">
    <property type="entry name" value="NAD(P)H SULFUR OXIDOREDUCTASE (COA-DEPENDENT)"/>
    <property type="match status" value="1"/>
</dbReference>
<evidence type="ECO:0000259" key="7">
    <source>
        <dbReference type="PROSITE" id="PS50206"/>
    </source>
</evidence>
<keyword evidence="3" id="KW-0285">Flavoprotein</keyword>
<dbReference type="RefSeq" id="WP_066305178.1">
    <property type="nucleotide sequence ID" value="NZ_KQ959489.1"/>
</dbReference>
<dbReference type="AlphaFoldDB" id="A0A133XVF6"/>
<feature type="domain" description="Rhodanese" evidence="7">
    <location>
        <begin position="464"/>
        <end position="552"/>
    </location>
</feature>
<keyword evidence="4" id="KW-0274">FAD</keyword>
<keyword evidence="9" id="KW-1185">Reference proteome</keyword>